<keyword evidence="3 7" id="KW-0049">Antioxidant</keyword>
<dbReference type="InterPro" id="IPR036249">
    <property type="entry name" value="Thioredoxin-like_sf"/>
</dbReference>
<evidence type="ECO:0000256" key="4">
    <source>
        <dbReference type="ARBA" id="ARBA00023002"/>
    </source>
</evidence>
<dbReference type="PROSITE" id="PS51352">
    <property type="entry name" value="THIOREDOXIN_2"/>
    <property type="match status" value="1"/>
</dbReference>
<dbReference type="GO" id="GO:0008379">
    <property type="term" value="F:thioredoxin peroxidase activity"/>
    <property type="evidence" value="ECO:0007669"/>
    <property type="project" value="InterPro"/>
</dbReference>
<evidence type="ECO:0000256" key="7">
    <source>
        <dbReference type="RuleBase" id="RU366011"/>
    </source>
</evidence>
<dbReference type="CDD" id="cd03013">
    <property type="entry name" value="PRX5_like"/>
    <property type="match status" value="1"/>
</dbReference>
<dbReference type="EMBL" id="JAGPXC010000007">
    <property type="protein sequence ID" value="KAH6648727.1"/>
    <property type="molecule type" value="Genomic_DNA"/>
</dbReference>
<dbReference type="GeneID" id="70129410"/>
<comment type="similarity">
    <text evidence="1 7">Belongs to the peroxiredoxin family. Prx5 subfamily.</text>
</comment>
<evidence type="ECO:0000313" key="10">
    <source>
        <dbReference type="Proteomes" id="UP000758603"/>
    </source>
</evidence>
<evidence type="ECO:0000313" key="9">
    <source>
        <dbReference type="EMBL" id="KAH6648727.1"/>
    </source>
</evidence>
<dbReference type="InterPro" id="IPR013766">
    <property type="entry name" value="Thioredoxin_domain"/>
</dbReference>
<dbReference type="PANTHER" id="PTHR10430">
    <property type="entry name" value="PEROXIREDOXIN"/>
    <property type="match status" value="1"/>
</dbReference>
<comment type="function">
    <text evidence="7">Thiol-specific peroxidase that catalyzes the reduction of hydrogen peroxide and organic hydroperoxides to water and alcohols, respectively. Plays a role in cell protection against oxidative stress by detoxifying peroxides.</text>
</comment>
<comment type="caution">
    <text evidence="9">The sequence shown here is derived from an EMBL/GenBank/DDBJ whole genome shotgun (WGS) entry which is preliminary data.</text>
</comment>
<organism evidence="9 10">
    <name type="scientific">Truncatella angustata</name>
    <dbReference type="NCBI Taxonomy" id="152316"/>
    <lineage>
        <taxon>Eukaryota</taxon>
        <taxon>Fungi</taxon>
        <taxon>Dikarya</taxon>
        <taxon>Ascomycota</taxon>
        <taxon>Pezizomycotina</taxon>
        <taxon>Sordariomycetes</taxon>
        <taxon>Xylariomycetidae</taxon>
        <taxon>Amphisphaeriales</taxon>
        <taxon>Sporocadaceae</taxon>
        <taxon>Truncatella</taxon>
    </lineage>
</organism>
<dbReference type="AlphaFoldDB" id="A0A9P8ZTV2"/>
<feature type="domain" description="Thioredoxin" evidence="8">
    <location>
        <begin position="3"/>
        <end position="167"/>
    </location>
</feature>
<sequence length="167" mass="17830">MSSLVGKPFPEGVTFTYVPPSPDKSEVTACGIPVKFDASKELKDKKAIIVAVPGAFTPTCQADHLSGFIKKFDQLKGAGADLVIFIAYNDPFVMSAWGKANGIVDDKILFMSDDNIAFSSSVGWTMEGTGRTARYALIVDKGIVTYAEKESQRGVDVSGVDAILAKL</sequence>
<keyword evidence="10" id="KW-1185">Reference proteome</keyword>
<dbReference type="GO" id="GO:0005739">
    <property type="term" value="C:mitochondrion"/>
    <property type="evidence" value="ECO:0007669"/>
    <property type="project" value="TreeGrafter"/>
</dbReference>
<evidence type="ECO:0000256" key="5">
    <source>
        <dbReference type="ARBA" id="ARBA00023284"/>
    </source>
</evidence>
<evidence type="ECO:0000256" key="2">
    <source>
        <dbReference type="ARBA" id="ARBA00022559"/>
    </source>
</evidence>
<evidence type="ECO:0000259" key="8">
    <source>
        <dbReference type="PROSITE" id="PS51352"/>
    </source>
</evidence>
<dbReference type="InterPro" id="IPR037944">
    <property type="entry name" value="PRX5-like"/>
</dbReference>
<feature type="active site" description="Cysteine sulfenic acid (-SOH) intermediate" evidence="6">
    <location>
        <position position="60"/>
    </location>
</feature>
<dbReference type="SUPFAM" id="SSF52833">
    <property type="entry name" value="Thioredoxin-like"/>
    <property type="match status" value="1"/>
</dbReference>
<dbReference type="PANTHER" id="PTHR10430:SF16">
    <property type="entry name" value="PEROXIREDOXIN-5, MITOCHONDRIAL"/>
    <property type="match status" value="1"/>
</dbReference>
<keyword evidence="5 7" id="KW-0676">Redox-active center</keyword>
<dbReference type="GO" id="GO:0042744">
    <property type="term" value="P:hydrogen peroxide catabolic process"/>
    <property type="evidence" value="ECO:0007669"/>
    <property type="project" value="TreeGrafter"/>
</dbReference>
<dbReference type="InterPro" id="IPR013740">
    <property type="entry name" value="Redoxin"/>
</dbReference>
<evidence type="ECO:0000256" key="3">
    <source>
        <dbReference type="ARBA" id="ARBA00022862"/>
    </source>
</evidence>
<dbReference type="OrthoDB" id="195498at2759"/>
<protein>
    <submittedName>
        <fullName evidence="9">Redoxin</fullName>
    </submittedName>
</protein>
<dbReference type="GO" id="GO:0005777">
    <property type="term" value="C:peroxisome"/>
    <property type="evidence" value="ECO:0007669"/>
    <property type="project" value="TreeGrafter"/>
</dbReference>
<gene>
    <name evidence="9" type="ORF">BKA67DRAFT_538744</name>
</gene>
<accession>A0A9P8ZTV2</accession>
<dbReference type="RefSeq" id="XP_045955234.1">
    <property type="nucleotide sequence ID" value="XM_046100518.1"/>
</dbReference>
<dbReference type="GO" id="GO:0045454">
    <property type="term" value="P:cell redox homeostasis"/>
    <property type="evidence" value="ECO:0007669"/>
    <property type="project" value="TreeGrafter"/>
</dbReference>
<reference evidence="9" key="1">
    <citation type="journal article" date="2021" name="Nat. Commun.">
        <title>Genetic determinants of endophytism in the Arabidopsis root mycobiome.</title>
        <authorList>
            <person name="Mesny F."/>
            <person name="Miyauchi S."/>
            <person name="Thiergart T."/>
            <person name="Pickel B."/>
            <person name="Atanasova L."/>
            <person name="Karlsson M."/>
            <person name="Huettel B."/>
            <person name="Barry K.W."/>
            <person name="Haridas S."/>
            <person name="Chen C."/>
            <person name="Bauer D."/>
            <person name="Andreopoulos W."/>
            <person name="Pangilinan J."/>
            <person name="LaButti K."/>
            <person name="Riley R."/>
            <person name="Lipzen A."/>
            <person name="Clum A."/>
            <person name="Drula E."/>
            <person name="Henrissat B."/>
            <person name="Kohler A."/>
            <person name="Grigoriev I.V."/>
            <person name="Martin F.M."/>
            <person name="Hacquard S."/>
        </authorList>
    </citation>
    <scope>NUCLEOTIDE SEQUENCE</scope>
    <source>
        <strain evidence="9">MPI-SDFR-AT-0073</strain>
    </source>
</reference>
<keyword evidence="2 7" id="KW-0575">Peroxidase</keyword>
<proteinExistence type="inferred from homology"/>
<dbReference type="Proteomes" id="UP000758603">
    <property type="component" value="Unassembled WGS sequence"/>
</dbReference>
<keyword evidence="4 7" id="KW-0560">Oxidoreductase</keyword>
<dbReference type="Gene3D" id="3.40.30.10">
    <property type="entry name" value="Glutaredoxin"/>
    <property type="match status" value="1"/>
</dbReference>
<dbReference type="Pfam" id="PF08534">
    <property type="entry name" value="Redoxin"/>
    <property type="match status" value="1"/>
</dbReference>
<evidence type="ECO:0000256" key="6">
    <source>
        <dbReference type="PIRSR" id="PIRSR637944-1"/>
    </source>
</evidence>
<dbReference type="GO" id="GO:0034599">
    <property type="term" value="P:cellular response to oxidative stress"/>
    <property type="evidence" value="ECO:0007669"/>
    <property type="project" value="InterPro"/>
</dbReference>
<evidence type="ECO:0000256" key="1">
    <source>
        <dbReference type="ARBA" id="ARBA00010505"/>
    </source>
</evidence>
<name>A0A9P8ZTV2_9PEZI</name>